<dbReference type="Pfam" id="PF00903">
    <property type="entry name" value="Glyoxalase"/>
    <property type="match status" value="2"/>
</dbReference>
<organism evidence="2 3">
    <name type="scientific">Nocardiopsis suaedae</name>
    <dbReference type="NCBI Taxonomy" id="3018444"/>
    <lineage>
        <taxon>Bacteria</taxon>
        <taxon>Bacillati</taxon>
        <taxon>Actinomycetota</taxon>
        <taxon>Actinomycetes</taxon>
        <taxon>Streptosporangiales</taxon>
        <taxon>Nocardiopsidaceae</taxon>
        <taxon>Nocardiopsis</taxon>
    </lineage>
</organism>
<dbReference type="Gene3D" id="3.10.180.10">
    <property type="entry name" value="2,3-Dihydroxybiphenyl 1,2-Dioxygenase, domain 1"/>
    <property type="match status" value="2"/>
</dbReference>
<dbReference type="InterPro" id="IPR037523">
    <property type="entry name" value="VOC_core"/>
</dbReference>
<dbReference type="PROSITE" id="PS51819">
    <property type="entry name" value="VOC"/>
    <property type="match status" value="2"/>
</dbReference>
<dbReference type="PANTHER" id="PTHR33993">
    <property type="entry name" value="GLYOXALASE-RELATED"/>
    <property type="match status" value="1"/>
</dbReference>
<keyword evidence="3" id="KW-1185">Reference proteome</keyword>
<reference evidence="2" key="1">
    <citation type="submission" date="2023-01" db="EMBL/GenBank/DDBJ databases">
        <title>Draft genome sequence of Nocardiopsis sp. LSu2-4 isolated from halophytes.</title>
        <authorList>
            <person name="Duangmal K."/>
            <person name="Chantavorakit T."/>
        </authorList>
    </citation>
    <scope>NUCLEOTIDE SEQUENCE</scope>
    <source>
        <strain evidence="2">LSu2-4</strain>
    </source>
</reference>
<proteinExistence type="predicted"/>
<accession>A0ABT4THD4</accession>
<dbReference type="RefSeq" id="WP_270676166.1">
    <property type="nucleotide sequence ID" value="NZ_JAQFWP010000005.1"/>
</dbReference>
<comment type="caution">
    <text evidence="2">The sequence shown here is derived from an EMBL/GenBank/DDBJ whole genome shotgun (WGS) entry which is preliminary data.</text>
</comment>
<dbReference type="SUPFAM" id="SSF54593">
    <property type="entry name" value="Glyoxalase/Bleomycin resistance protein/Dihydroxybiphenyl dioxygenase"/>
    <property type="match status" value="2"/>
</dbReference>
<protein>
    <submittedName>
        <fullName evidence="2">VOC family protein</fullName>
    </submittedName>
</protein>
<name>A0ABT4THD4_9ACTN</name>
<dbReference type="CDD" id="cd07247">
    <property type="entry name" value="SgaA_N_like"/>
    <property type="match status" value="2"/>
</dbReference>
<dbReference type="EMBL" id="JAQFWP010000005">
    <property type="protein sequence ID" value="MDA2803674.1"/>
    <property type="molecule type" value="Genomic_DNA"/>
</dbReference>
<dbReference type="PANTHER" id="PTHR33993:SF14">
    <property type="entry name" value="GB|AAF24581.1"/>
    <property type="match status" value="1"/>
</dbReference>
<gene>
    <name evidence="2" type="ORF">O4U47_04055</name>
</gene>
<dbReference type="Proteomes" id="UP001165685">
    <property type="component" value="Unassembled WGS sequence"/>
</dbReference>
<feature type="domain" description="VOC" evidence="1">
    <location>
        <begin position="137"/>
        <end position="251"/>
    </location>
</feature>
<sequence length="255" mass="26526">MTTEPKVNGPCWVELGATDIPRQGDFYGRVFGWDTATDPRPEAGGYTIASLGGRRVAAITPLYGDEQPVAWNVSFRVEDIGAALDTVRGLGGAAVFGPVDVFDEGRFAVAADPAGAVFQLWQAEDFAGAQIMGEPGSLCWVDLHTRDVAAASDFYGRLFGWEFGGGSGYRVLSLDGTPFGGVFDQGSDEGYPKEIPPHWLPSFATADIEGTVAKAAAAGGATVMPPMRMPGGVTAAALTDPEGAGFGLMQTPGGE</sequence>
<evidence type="ECO:0000313" key="3">
    <source>
        <dbReference type="Proteomes" id="UP001165685"/>
    </source>
</evidence>
<dbReference type="InterPro" id="IPR052164">
    <property type="entry name" value="Anthracycline_SecMetBiosynth"/>
</dbReference>
<evidence type="ECO:0000259" key="1">
    <source>
        <dbReference type="PROSITE" id="PS51819"/>
    </source>
</evidence>
<dbReference type="InterPro" id="IPR004360">
    <property type="entry name" value="Glyas_Fos-R_dOase_dom"/>
</dbReference>
<dbReference type="InterPro" id="IPR029068">
    <property type="entry name" value="Glyas_Bleomycin-R_OHBP_Dase"/>
</dbReference>
<evidence type="ECO:0000313" key="2">
    <source>
        <dbReference type="EMBL" id="MDA2803674.1"/>
    </source>
</evidence>
<feature type="domain" description="VOC" evidence="1">
    <location>
        <begin position="9"/>
        <end position="123"/>
    </location>
</feature>